<accession>A0ABS5HWM5</accession>
<keyword evidence="2" id="KW-0378">Hydrolase</keyword>
<dbReference type="PANTHER" id="PTHR43798">
    <property type="entry name" value="MONOACYLGLYCEROL LIPASE"/>
    <property type="match status" value="1"/>
</dbReference>
<evidence type="ECO:0000313" key="2">
    <source>
        <dbReference type="EMBL" id="MBR9653182.1"/>
    </source>
</evidence>
<feature type="domain" description="AB hydrolase-1" evidence="1">
    <location>
        <begin position="24"/>
        <end position="259"/>
    </location>
</feature>
<keyword evidence="3" id="KW-1185">Reference proteome</keyword>
<dbReference type="SUPFAM" id="SSF53474">
    <property type="entry name" value="alpha/beta-Hydrolases"/>
    <property type="match status" value="1"/>
</dbReference>
<dbReference type="InterPro" id="IPR029058">
    <property type="entry name" value="AB_hydrolase_fold"/>
</dbReference>
<dbReference type="InterPro" id="IPR050266">
    <property type="entry name" value="AB_hydrolase_sf"/>
</dbReference>
<dbReference type="InterPro" id="IPR000073">
    <property type="entry name" value="AB_hydrolase_1"/>
</dbReference>
<dbReference type="RefSeq" id="WP_212702805.1">
    <property type="nucleotide sequence ID" value="NZ_JADMKU010000024.1"/>
</dbReference>
<gene>
    <name evidence="2" type="ORF">IT775_18850</name>
</gene>
<organism evidence="2 3">
    <name type="scientific">Thalassovita aquimarina</name>
    <dbReference type="NCBI Taxonomy" id="2785917"/>
    <lineage>
        <taxon>Bacteria</taxon>
        <taxon>Pseudomonadati</taxon>
        <taxon>Pseudomonadota</taxon>
        <taxon>Alphaproteobacteria</taxon>
        <taxon>Rhodobacterales</taxon>
        <taxon>Roseobacteraceae</taxon>
        <taxon>Thalassovita</taxon>
    </lineage>
</organism>
<dbReference type="Gene3D" id="3.40.50.1820">
    <property type="entry name" value="alpha/beta hydrolase"/>
    <property type="match status" value="1"/>
</dbReference>
<name>A0ABS5HWM5_9RHOB</name>
<evidence type="ECO:0000313" key="3">
    <source>
        <dbReference type="Proteomes" id="UP001195941"/>
    </source>
</evidence>
<dbReference type="PANTHER" id="PTHR43798:SF5">
    <property type="entry name" value="MONOACYLGLYCEROL LIPASE ABHD6"/>
    <property type="match status" value="1"/>
</dbReference>
<comment type="caution">
    <text evidence="2">The sequence shown here is derived from an EMBL/GenBank/DDBJ whole genome shotgun (WGS) entry which is preliminary data.</text>
</comment>
<reference evidence="2 3" key="1">
    <citation type="journal article" date="2021" name="Arch. Microbiol.">
        <title>Thalassobius aquimarinus sp. nov., isolated from the Sea of Japan seashore.</title>
        <authorList>
            <person name="Kurilenko V.V."/>
            <person name="Romanenko L.A."/>
            <person name="Chernysheva N.Y."/>
            <person name="Velansky P.V."/>
            <person name="Tekutyeva L.A."/>
            <person name="Isaeva M.P."/>
            <person name="Mikhailov V.V."/>
        </authorList>
    </citation>
    <scope>NUCLEOTIDE SEQUENCE [LARGE SCALE GENOMIC DNA]</scope>
    <source>
        <strain evidence="2 3">KMM 8518</strain>
    </source>
</reference>
<dbReference type="GO" id="GO:0016787">
    <property type="term" value="F:hydrolase activity"/>
    <property type="evidence" value="ECO:0007669"/>
    <property type="project" value="UniProtKB-KW"/>
</dbReference>
<protein>
    <submittedName>
        <fullName evidence="2">Alpha/beta hydrolase</fullName>
    </submittedName>
</protein>
<proteinExistence type="predicted"/>
<evidence type="ECO:0000259" key="1">
    <source>
        <dbReference type="Pfam" id="PF12697"/>
    </source>
</evidence>
<dbReference type="Proteomes" id="UP001195941">
    <property type="component" value="Unassembled WGS sequence"/>
</dbReference>
<dbReference type="Pfam" id="PF12697">
    <property type="entry name" value="Abhydrolase_6"/>
    <property type="match status" value="1"/>
</dbReference>
<sequence length="280" mass="30178">MPQGVKGGFPTYWTEFGSGPREALLIHCSLGHSGAWAGMAAHLGDILHMTAFDIPGHGRSGQWDQRAPLQRVATDMAADFIDRPIDLIGQSFGATVALRLATENSGLVRSLVLIEPVFLAVAFADDPDSRQRHDRDLADYDRAIKAGDMMAAAKGYSDVWGDGRPWDSLPASLRLSMAERIGVVEQVAPEVVEDSAGLLRRGAIEALEMPTLLIEGENTLEYIHLIVAGLHRRIGNSRCETVEGAGHMAPITHSGRVAELIRSFLDAEAAVDQPLAAARN</sequence>
<dbReference type="EMBL" id="JADMKU010000024">
    <property type="protein sequence ID" value="MBR9653182.1"/>
    <property type="molecule type" value="Genomic_DNA"/>
</dbReference>